<dbReference type="PROSITE" id="PS51257">
    <property type="entry name" value="PROKAR_LIPOPROTEIN"/>
    <property type="match status" value="1"/>
</dbReference>
<name>A0A840MYW1_9BRAD</name>
<evidence type="ECO:0000313" key="3">
    <source>
        <dbReference type="EMBL" id="MBB5051387.1"/>
    </source>
</evidence>
<feature type="region of interest" description="Disordered" evidence="1">
    <location>
        <begin position="43"/>
        <end position="169"/>
    </location>
</feature>
<evidence type="ECO:0000313" key="4">
    <source>
        <dbReference type="Proteomes" id="UP000521227"/>
    </source>
</evidence>
<sequence>MRRPQRLIAATVLAAMSVALAGCSSGSFDPTDMMDWFDTKKKVPGERRPVFPEGVPGVEQGVPRDLYKGSRQDLAPAAEAPPPAPEPRKPAARSAAREAEPFPTPVDDASAPPPKMKKPKRTRITAPDADAEPAPAPQRQQQAAPPPQAAPQQQPSSFPAPLPSGGFAR</sequence>
<evidence type="ECO:0000256" key="1">
    <source>
        <dbReference type="SAM" id="MobiDB-lite"/>
    </source>
</evidence>
<organism evidence="3 4">
    <name type="scientific">Afipia massiliensis</name>
    <dbReference type="NCBI Taxonomy" id="211460"/>
    <lineage>
        <taxon>Bacteria</taxon>
        <taxon>Pseudomonadati</taxon>
        <taxon>Pseudomonadota</taxon>
        <taxon>Alphaproteobacteria</taxon>
        <taxon>Hyphomicrobiales</taxon>
        <taxon>Nitrobacteraceae</taxon>
        <taxon>Afipia</taxon>
    </lineage>
</organism>
<dbReference type="Proteomes" id="UP000521227">
    <property type="component" value="Unassembled WGS sequence"/>
</dbReference>
<proteinExistence type="predicted"/>
<dbReference type="EMBL" id="JACHIJ010000002">
    <property type="protein sequence ID" value="MBB5051387.1"/>
    <property type="molecule type" value="Genomic_DNA"/>
</dbReference>
<accession>A0A840MYW1</accession>
<comment type="caution">
    <text evidence="3">The sequence shown here is derived from an EMBL/GenBank/DDBJ whole genome shotgun (WGS) entry which is preliminary data.</text>
</comment>
<feature type="signal peptide" evidence="2">
    <location>
        <begin position="1"/>
        <end position="21"/>
    </location>
</feature>
<dbReference type="RefSeq" id="WP_184083250.1">
    <property type="nucleotide sequence ID" value="NZ_JACHIJ010000002.1"/>
</dbReference>
<evidence type="ECO:0008006" key="5">
    <source>
        <dbReference type="Google" id="ProtNLM"/>
    </source>
</evidence>
<keyword evidence="2" id="KW-0732">Signal</keyword>
<reference evidence="3 4" key="1">
    <citation type="submission" date="2020-08" db="EMBL/GenBank/DDBJ databases">
        <title>Genomic Encyclopedia of Type Strains, Phase IV (KMG-IV): sequencing the most valuable type-strain genomes for metagenomic binning, comparative biology and taxonomic classification.</title>
        <authorList>
            <person name="Goeker M."/>
        </authorList>
    </citation>
    <scope>NUCLEOTIDE SEQUENCE [LARGE SCALE GENOMIC DNA]</scope>
    <source>
        <strain evidence="3 4">DSM 17498</strain>
    </source>
</reference>
<gene>
    <name evidence="3" type="ORF">HNQ36_001341</name>
</gene>
<dbReference type="AlphaFoldDB" id="A0A840MYW1"/>
<evidence type="ECO:0000256" key="2">
    <source>
        <dbReference type="SAM" id="SignalP"/>
    </source>
</evidence>
<protein>
    <recommendedName>
        <fullName evidence="5">VgrG protein</fullName>
    </recommendedName>
</protein>
<feature type="chain" id="PRO_5032315148" description="VgrG protein" evidence="2">
    <location>
        <begin position="22"/>
        <end position="169"/>
    </location>
</feature>
<feature type="compositionally biased region" description="Low complexity" evidence="1">
    <location>
        <begin position="150"/>
        <end position="159"/>
    </location>
</feature>